<dbReference type="Pfam" id="PF01558">
    <property type="entry name" value="POR"/>
    <property type="match status" value="1"/>
</dbReference>
<evidence type="ECO:0000256" key="4">
    <source>
        <dbReference type="ARBA" id="ARBA00048332"/>
    </source>
</evidence>
<reference evidence="8" key="3">
    <citation type="journal article" date="2011" name="PLoS ONE">
        <title>Genome sequence of a mesophilic hydrogenotrophic methanogen Methanocella paludicola, the first cultivated representative of the order Methanocellales.</title>
        <authorList>
            <person name="Sakai S."/>
            <person name="Takaki Y."/>
            <person name="Shimamura S."/>
            <person name="Sekine M."/>
            <person name="Tajima T."/>
            <person name="Kosugi H."/>
            <person name="Ichikawa N."/>
            <person name="Tasumi E."/>
            <person name="Hiraki A.T."/>
            <person name="Shimizu A."/>
            <person name="Kato Y."/>
            <person name="Nishiko R."/>
            <person name="Mori K."/>
            <person name="Fujita N."/>
            <person name="Imachi H."/>
            <person name="Takai K."/>
        </authorList>
    </citation>
    <scope>NUCLEOTIDE SEQUENCE [LARGE SCALE GENOMIC DNA]</scope>
    <source>
        <strain evidence="8">DSM 17711 / JCM 13418 / NBRC 101707 / SANAE</strain>
    </source>
</reference>
<comment type="subunit">
    <text evidence="2">Heterodimer of the IorA and IorB subunits.</text>
</comment>
<organism evidence="7 8">
    <name type="scientific">Methanocella paludicola (strain DSM 17711 / JCM 13418 / NBRC 101707 / SANAE)</name>
    <dbReference type="NCBI Taxonomy" id="304371"/>
    <lineage>
        <taxon>Archaea</taxon>
        <taxon>Methanobacteriati</taxon>
        <taxon>Methanobacteriota</taxon>
        <taxon>Stenosarchaea group</taxon>
        <taxon>Methanomicrobia</taxon>
        <taxon>Methanocellales</taxon>
        <taxon>Methanocellaceae</taxon>
        <taxon>Methanocella</taxon>
    </lineage>
</organism>
<evidence type="ECO:0000259" key="6">
    <source>
        <dbReference type="Pfam" id="PF01558"/>
    </source>
</evidence>
<dbReference type="InterPro" id="IPR017719">
    <property type="entry name" value="Indolepyruvate_Fd_OxRdtase_bsu"/>
</dbReference>
<evidence type="ECO:0000256" key="3">
    <source>
        <dbReference type="ARBA" id="ARBA00023002"/>
    </source>
</evidence>
<comment type="catalytic activity">
    <reaction evidence="4">
        <text>indole-3-pyruvate + 2 oxidized [2Fe-2S]-[ferredoxin] + CoA = (indol-3-yl)acetyl-CoA + 2 reduced [2Fe-2S]-[ferredoxin] + CO2 + H(+)</text>
        <dbReference type="Rhea" id="RHEA:12645"/>
        <dbReference type="Rhea" id="RHEA-COMP:10000"/>
        <dbReference type="Rhea" id="RHEA-COMP:10001"/>
        <dbReference type="ChEBI" id="CHEBI:15378"/>
        <dbReference type="ChEBI" id="CHEBI:16526"/>
        <dbReference type="ChEBI" id="CHEBI:17640"/>
        <dbReference type="ChEBI" id="CHEBI:33737"/>
        <dbReference type="ChEBI" id="CHEBI:33738"/>
        <dbReference type="ChEBI" id="CHEBI:57271"/>
        <dbReference type="ChEBI" id="CHEBI:57287"/>
        <dbReference type="EC" id="1.2.7.8"/>
    </reaction>
</comment>
<dbReference type="PATRIC" id="fig|304371.9.peg.1222"/>
<keyword evidence="3" id="KW-0560">Oxidoreductase</keyword>
<dbReference type="FunCoup" id="D1YXT8">
    <property type="interactions" value="51"/>
</dbReference>
<reference evidence="7 8" key="2">
    <citation type="journal article" date="2008" name="Int. J. Syst. Evol. Microbiol.">
        <title>Methanocella paludicola gen. nov., sp. nov., a methane-producing archaeon, the first isolate of the lineage 'Rice Cluster I', and proposal of the new archaeal order Methanocellales ord. nov.</title>
        <authorList>
            <person name="Sakai S."/>
            <person name="Imachi H."/>
            <person name="Hanada S."/>
            <person name="Ohashi A."/>
            <person name="Harada H."/>
            <person name="Kamagata Y."/>
        </authorList>
    </citation>
    <scope>NUCLEOTIDE SEQUENCE [LARGE SCALE GENOMIC DNA]</scope>
    <source>
        <strain evidence="8">DSM 17711 / JCM 13418 / NBRC 101707 / SANAE</strain>
    </source>
</reference>
<comment type="function">
    <text evidence="1">Catalyzes the ferredoxin-dependent oxidative decarboxylation of arylpyruvates.</text>
</comment>
<dbReference type="InterPro" id="IPR002869">
    <property type="entry name" value="Pyrv_flavodox_OxRed_cen"/>
</dbReference>
<accession>D1YXT8</accession>
<proteinExistence type="predicted"/>
<sequence length="191" mass="20192">MDKFDLLIVGVGGQGVILASDIIGKAAVQEGLPVRSAETHGMAQRGGAVENHVRIGCKYGSLIPAGGADCLMSMEPLEALRFAKYLNTKGLAVINTEKIVPVTVNLGKVPYPELDTIRDTMKGLCAEVKMEDYTALAKKAGAVQALNVVMIGAVSKYLPISQETLKEVIAKSVPPKTVAVNLKAFDLGREA</sequence>
<dbReference type="PANTHER" id="PTHR43854:SF1">
    <property type="entry name" value="INDOLEPYRUVATE OXIDOREDUCTASE SUBUNIT IORB"/>
    <property type="match status" value="1"/>
</dbReference>
<dbReference type="KEGG" id="mpd:MCP_1188"/>
<evidence type="ECO:0000313" key="7">
    <source>
        <dbReference type="EMBL" id="BAI61260.1"/>
    </source>
</evidence>
<dbReference type="GO" id="GO:0043805">
    <property type="term" value="F:indolepyruvate ferredoxin oxidoreductase activity"/>
    <property type="evidence" value="ECO:0007669"/>
    <property type="project" value="UniProtKB-EC"/>
</dbReference>
<dbReference type="RefSeq" id="WP_012899939.1">
    <property type="nucleotide sequence ID" value="NC_013665.1"/>
</dbReference>
<dbReference type="OrthoDB" id="53326at2157"/>
<gene>
    <name evidence="7" type="primary">iorB</name>
    <name evidence="7" type="ordered locus">MCP_1188</name>
</gene>
<dbReference type="InParanoid" id="D1YXT8"/>
<dbReference type="InterPro" id="IPR052198">
    <property type="entry name" value="IorB_Oxidoreductase"/>
</dbReference>
<dbReference type="SUPFAM" id="SSF53323">
    <property type="entry name" value="Pyruvate-ferredoxin oxidoreductase, PFOR, domain III"/>
    <property type="match status" value="1"/>
</dbReference>
<keyword evidence="8" id="KW-1185">Reference proteome</keyword>
<dbReference type="NCBIfam" id="TIGR03334">
    <property type="entry name" value="IOR_beta"/>
    <property type="match status" value="1"/>
</dbReference>
<evidence type="ECO:0000256" key="2">
    <source>
        <dbReference type="ARBA" id="ARBA00011238"/>
    </source>
</evidence>
<feature type="domain" description="Pyruvate/ketoisovalerate oxidoreductase catalytic" evidence="6">
    <location>
        <begin position="12"/>
        <end position="190"/>
    </location>
</feature>
<dbReference type="InterPro" id="IPR019752">
    <property type="entry name" value="Pyrv/ketoisovalerate_OxRed_cat"/>
</dbReference>
<dbReference type="eggNOG" id="arCOG01602">
    <property type="taxonomic scope" value="Archaea"/>
</dbReference>
<dbReference type="Proteomes" id="UP000001882">
    <property type="component" value="Chromosome"/>
</dbReference>
<dbReference type="STRING" id="304371.MCP_1188"/>
<evidence type="ECO:0000256" key="1">
    <source>
        <dbReference type="ARBA" id="ARBA00002995"/>
    </source>
</evidence>
<dbReference type="EC" id="1.2.7.8" evidence="5"/>
<dbReference type="AlphaFoldDB" id="D1YXT8"/>
<dbReference type="GeneID" id="8682925"/>
<dbReference type="NCBIfam" id="NF005323">
    <property type="entry name" value="PRK06853.1-3"/>
    <property type="match status" value="1"/>
</dbReference>
<evidence type="ECO:0000256" key="5">
    <source>
        <dbReference type="NCBIfam" id="TIGR03334"/>
    </source>
</evidence>
<protein>
    <recommendedName>
        <fullName evidence="5">Indolepyruvate ferredoxin oxidoreductase subunit beta</fullName>
        <ecNumber evidence="5">1.2.7.8</ecNumber>
    </recommendedName>
</protein>
<evidence type="ECO:0000313" key="8">
    <source>
        <dbReference type="Proteomes" id="UP000001882"/>
    </source>
</evidence>
<dbReference type="PANTHER" id="PTHR43854">
    <property type="entry name" value="INDOLEPYRUVATE OXIDOREDUCTASE SUBUNIT IORB"/>
    <property type="match status" value="1"/>
</dbReference>
<name>D1YXT8_METPS</name>
<reference evidence="7 8" key="1">
    <citation type="journal article" date="2007" name="Appl. Environ. Microbiol.">
        <title>Isolation of key methanogens for global methane emission from rice paddy fields: a novel isolate affiliated with the clone cluster rice cluster I.</title>
        <authorList>
            <person name="Sakai S."/>
            <person name="Imachi H."/>
            <person name="Sekiguchi Y."/>
            <person name="Ohashi A."/>
            <person name="Harada H."/>
            <person name="Kamagata Y."/>
        </authorList>
    </citation>
    <scope>NUCLEOTIDE SEQUENCE [LARGE SCALE GENOMIC DNA]</scope>
    <source>
        <strain evidence="8">DSM 17711 / JCM 13418 / NBRC 101707 / SANAE</strain>
    </source>
</reference>
<dbReference type="Gene3D" id="3.40.920.10">
    <property type="entry name" value="Pyruvate-ferredoxin oxidoreductase, PFOR, domain III"/>
    <property type="match status" value="1"/>
</dbReference>
<dbReference type="EMBL" id="AP011532">
    <property type="protein sequence ID" value="BAI61260.1"/>
    <property type="molecule type" value="Genomic_DNA"/>
</dbReference>